<feature type="compositionally biased region" description="Low complexity" evidence="1">
    <location>
        <begin position="521"/>
        <end position="531"/>
    </location>
</feature>
<organism evidence="3 4">
    <name type="scientific">Urochloa decumbens</name>
    <dbReference type="NCBI Taxonomy" id="240449"/>
    <lineage>
        <taxon>Eukaryota</taxon>
        <taxon>Viridiplantae</taxon>
        <taxon>Streptophyta</taxon>
        <taxon>Embryophyta</taxon>
        <taxon>Tracheophyta</taxon>
        <taxon>Spermatophyta</taxon>
        <taxon>Magnoliopsida</taxon>
        <taxon>Liliopsida</taxon>
        <taxon>Poales</taxon>
        <taxon>Poaceae</taxon>
        <taxon>PACMAD clade</taxon>
        <taxon>Panicoideae</taxon>
        <taxon>Panicodae</taxon>
        <taxon>Paniceae</taxon>
        <taxon>Melinidinae</taxon>
        <taxon>Urochloa</taxon>
    </lineage>
</organism>
<reference evidence="3 4" key="2">
    <citation type="submission" date="2024-10" db="EMBL/GenBank/DDBJ databases">
        <authorList>
            <person name="Ryan C."/>
        </authorList>
    </citation>
    <scope>NUCLEOTIDE SEQUENCE [LARGE SCALE GENOMIC DNA]</scope>
</reference>
<name>A0ABC9D313_9POAL</name>
<protein>
    <recommendedName>
        <fullName evidence="2">F-box associated beta-propeller type 3 domain-containing protein</fullName>
    </recommendedName>
</protein>
<reference evidence="4" key="1">
    <citation type="submission" date="2024-06" db="EMBL/GenBank/DDBJ databases">
        <authorList>
            <person name="Ryan C."/>
        </authorList>
    </citation>
    <scope>NUCLEOTIDE SEQUENCE [LARGE SCALE GENOMIC DNA]</scope>
</reference>
<proteinExistence type="predicted"/>
<dbReference type="PANTHER" id="PTHR31672">
    <property type="entry name" value="BNACNNG10540D PROTEIN"/>
    <property type="match status" value="1"/>
</dbReference>
<dbReference type="Pfam" id="PF08268">
    <property type="entry name" value="FBA_3"/>
    <property type="match status" value="1"/>
</dbReference>
<dbReference type="NCBIfam" id="TIGR01640">
    <property type="entry name" value="F_box_assoc_1"/>
    <property type="match status" value="1"/>
</dbReference>
<dbReference type="PANTHER" id="PTHR31672:SF13">
    <property type="entry name" value="F-BOX PROTEIN CPR30-LIKE"/>
    <property type="match status" value="1"/>
</dbReference>
<evidence type="ECO:0000313" key="3">
    <source>
        <dbReference type="EMBL" id="CAL5030313.1"/>
    </source>
</evidence>
<evidence type="ECO:0000256" key="1">
    <source>
        <dbReference type="SAM" id="MobiDB-lite"/>
    </source>
</evidence>
<dbReference type="InterPro" id="IPR050796">
    <property type="entry name" value="SCF_F-box_component"/>
</dbReference>
<feature type="compositionally biased region" description="Acidic residues" evidence="1">
    <location>
        <begin position="510"/>
        <end position="520"/>
    </location>
</feature>
<feature type="domain" description="F-box associated beta-propeller type 3" evidence="2">
    <location>
        <begin position="146"/>
        <end position="395"/>
    </location>
</feature>
<sequence>MEINKGGEDEIAEEQEATASTGAPDPKKRKRAAIDGAPGGDVCDDVAGNILARLPARTAVACTALSKRHRCLIRSPEFRSLHLRLAPPLPVPQIAYVATAPIRWRPEHEPVSGYHGFHVAGAAAGLRRNDPIRTVSGGRYLGTSYANTCNGIVLISDVEFSYAPTRCALWNPAVADDAKEVTLWPESNGEYLVLALGYGRSSKTYKLLVCRKKYDRRGSYNYSSNDLYKYSLMIYTLGGGAENPKQLPRLAQLSARQKENINLKSLKALHMDGTIYLLRFDEQGVMAFDVDKETITTIDLPGERPSGELLEMSGRPCMLANDDGGRRTLWRLTVDHQWERRCVIDVESEHYRKDRLRYCLINGVWDCGDVLVMLFIGSPYKLCLYHVPTEKMYKADLPGDLTPDWSDYEVCWGYRPTLVSPRSIVIDKLNQGKESHPNLSVEIMQLLKPVKEQEMRKGREATLNTVCFMELLSYIMHKLPDGMQNMVEMPLIDSEYSISFSEHKVVVDNSDADSDSDTDSDSTSASEPESP</sequence>
<feature type="region of interest" description="Disordered" evidence="1">
    <location>
        <begin position="507"/>
        <end position="531"/>
    </location>
</feature>
<gene>
    <name evidence="3" type="ORF">URODEC1_LOCUS80895</name>
</gene>
<keyword evidence="4" id="KW-1185">Reference proteome</keyword>
<dbReference type="EMBL" id="OZ075141">
    <property type="protein sequence ID" value="CAL5030313.1"/>
    <property type="molecule type" value="Genomic_DNA"/>
</dbReference>
<dbReference type="InterPro" id="IPR017451">
    <property type="entry name" value="F-box-assoc_interact_dom"/>
</dbReference>
<accession>A0ABC9D313</accession>
<dbReference type="AlphaFoldDB" id="A0ABC9D313"/>
<feature type="region of interest" description="Disordered" evidence="1">
    <location>
        <begin position="1"/>
        <end position="38"/>
    </location>
</feature>
<dbReference type="InterPro" id="IPR013187">
    <property type="entry name" value="F-box-assoc_dom_typ3"/>
</dbReference>
<evidence type="ECO:0000259" key="2">
    <source>
        <dbReference type="Pfam" id="PF08268"/>
    </source>
</evidence>
<evidence type="ECO:0000313" key="4">
    <source>
        <dbReference type="Proteomes" id="UP001497457"/>
    </source>
</evidence>
<dbReference type="Proteomes" id="UP001497457">
    <property type="component" value="Chromosome 31b"/>
</dbReference>